<name>A0A8B8KYH1_ABRPR</name>
<evidence type="ECO:0000256" key="4">
    <source>
        <dbReference type="ARBA" id="ARBA00022989"/>
    </source>
</evidence>
<feature type="transmembrane region" description="Helical" evidence="6">
    <location>
        <begin position="102"/>
        <end position="126"/>
    </location>
</feature>
<dbReference type="RefSeq" id="XP_027348408.1">
    <property type="nucleotide sequence ID" value="XM_027492607.1"/>
</dbReference>
<feature type="transmembrane region" description="Helical" evidence="6">
    <location>
        <begin position="285"/>
        <end position="306"/>
    </location>
</feature>
<keyword evidence="8" id="KW-1185">Reference proteome</keyword>
<dbReference type="InterPro" id="IPR030184">
    <property type="entry name" value="WAT1-related"/>
</dbReference>
<keyword evidence="4 6" id="KW-1133">Transmembrane helix</keyword>
<feature type="transmembrane region" description="Helical" evidence="6">
    <location>
        <begin position="16"/>
        <end position="37"/>
    </location>
</feature>
<dbReference type="Pfam" id="PF00892">
    <property type="entry name" value="EamA"/>
    <property type="match status" value="2"/>
</dbReference>
<evidence type="ECO:0000313" key="8">
    <source>
        <dbReference type="Proteomes" id="UP000694853"/>
    </source>
</evidence>
<proteinExistence type="inferred from homology"/>
<protein>
    <submittedName>
        <fullName evidence="9">WAT1-related protein At1g68170-like</fullName>
    </submittedName>
</protein>
<accession>A0A8B8KYH1</accession>
<dbReference type="AlphaFoldDB" id="A0A8B8KYH1"/>
<dbReference type="SUPFAM" id="SSF103481">
    <property type="entry name" value="Multidrug resistance efflux transporter EmrE"/>
    <property type="match status" value="2"/>
</dbReference>
<feature type="transmembrane region" description="Helical" evidence="6">
    <location>
        <begin position="43"/>
        <end position="65"/>
    </location>
</feature>
<evidence type="ECO:0000256" key="2">
    <source>
        <dbReference type="ARBA" id="ARBA00007635"/>
    </source>
</evidence>
<evidence type="ECO:0000256" key="5">
    <source>
        <dbReference type="ARBA" id="ARBA00023136"/>
    </source>
</evidence>
<comment type="subcellular location">
    <subcellularLocation>
        <location evidence="1">Membrane</location>
        <topology evidence="1">Multi-pass membrane protein</topology>
    </subcellularLocation>
</comment>
<evidence type="ECO:0000259" key="7">
    <source>
        <dbReference type="Pfam" id="PF00892"/>
    </source>
</evidence>
<reference evidence="8" key="1">
    <citation type="journal article" date="2019" name="Toxins">
        <title>Detection of Abrin-Like and Prepropulchellin-Like Toxin Genes and Transcripts Using Whole Genome Sequencing and Full-Length Transcript Sequencing of Abrus precatorius.</title>
        <authorList>
            <person name="Hovde B.T."/>
            <person name="Daligault H.E."/>
            <person name="Hanschen E.R."/>
            <person name="Kunde Y.A."/>
            <person name="Johnson M.B."/>
            <person name="Starkenburg S.R."/>
            <person name="Johnson S.L."/>
        </authorList>
    </citation>
    <scope>NUCLEOTIDE SEQUENCE [LARGE SCALE GENOMIC DNA]</scope>
</reference>
<reference evidence="9" key="2">
    <citation type="submission" date="2025-08" db="UniProtKB">
        <authorList>
            <consortium name="RefSeq"/>
        </authorList>
    </citation>
    <scope>IDENTIFICATION</scope>
    <source>
        <tissue evidence="9">Young leaves</tissue>
    </source>
</reference>
<gene>
    <name evidence="9" type="primary">LOC113859960</name>
</gene>
<dbReference type="PANTHER" id="PTHR31218">
    <property type="entry name" value="WAT1-RELATED PROTEIN"/>
    <property type="match status" value="1"/>
</dbReference>
<keyword evidence="3 6" id="KW-0812">Transmembrane</keyword>
<keyword evidence="5 6" id="KW-0472">Membrane</keyword>
<feature type="transmembrane region" description="Helical" evidence="6">
    <location>
        <begin position="221"/>
        <end position="240"/>
    </location>
</feature>
<feature type="transmembrane region" description="Helical" evidence="6">
    <location>
        <begin position="138"/>
        <end position="158"/>
    </location>
</feature>
<dbReference type="Proteomes" id="UP000694853">
    <property type="component" value="Unplaced"/>
</dbReference>
<feature type="transmembrane region" description="Helical" evidence="6">
    <location>
        <begin position="255"/>
        <end position="278"/>
    </location>
</feature>
<feature type="transmembrane region" description="Helical" evidence="6">
    <location>
        <begin position="77"/>
        <end position="96"/>
    </location>
</feature>
<evidence type="ECO:0000256" key="6">
    <source>
        <dbReference type="SAM" id="Phobius"/>
    </source>
</evidence>
<organism evidence="8 9">
    <name type="scientific">Abrus precatorius</name>
    <name type="common">Indian licorice</name>
    <name type="synonym">Glycine abrus</name>
    <dbReference type="NCBI Taxonomy" id="3816"/>
    <lineage>
        <taxon>Eukaryota</taxon>
        <taxon>Viridiplantae</taxon>
        <taxon>Streptophyta</taxon>
        <taxon>Embryophyta</taxon>
        <taxon>Tracheophyta</taxon>
        <taxon>Spermatophyta</taxon>
        <taxon>Magnoliopsida</taxon>
        <taxon>eudicotyledons</taxon>
        <taxon>Gunneridae</taxon>
        <taxon>Pentapetalae</taxon>
        <taxon>rosids</taxon>
        <taxon>fabids</taxon>
        <taxon>Fabales</taxon>
        <taxon>Fabaceae</taxon>
        <taxon>Papilionoideae</taxon>
        <taxon>50 kb inversion clade</taxon>
        <taxon>NPAAA clade</taxon>
        <taxon>indigoferoid/millettioid clade</taxon>
        <taxon>Abreae</taxon>
        <taxon>Abrus</taxon>
    </lineage>
</organism>
<dbReference type="InterPro" id="IPR000620">
    <property type="entry name" value="EamA_dom"/>
</dbReference>
<feature type="domain" description="EamA" evidence="7">
    <location>
        <begin position="16"/>
        <end position="155"/>
    </location>
</feature>
<feature type="domain" description="EamA" evidence="7">
    <location>
        <begin position="190"/>
        <end position="329"/>
    </location>
</feature>
<evidence type="ECO:0000256" key="1">
    <source>
        <dbReference type="ARBA" id="ARBA00004141"/>
    </source>
</evidence>
<evidence type="ECO:0000256" key="3">
    <source>
        <dbReference type="ARBA" id="ARBA00022692"/>
    </source>
</evidence>
<dbReference type="OrthoDB" id="1728340at2759"/>
<dbReference type="GeneID" id="113859960"/>
<feature type="transmembrane region" description="Helical" evidence="6">
    <location>
        <begin position="312"/>
        <end position="330"/>
    </location>
</feature>
<dbReference type="InterPro" id="IPR037185">
    <property type="entry name" value="EmrE-like"/>
</dbReference>
<dbReference type="GO" id="GO:0022857">
    <property type="term" value="F:transmembrane transporter activity"/>
    <property type="evidence" value="ECO:0007669"/>
    <property type="project" value="InterPro"/>
</dbReference>
<sequence>MDTLYNIEAIGNVKPVLLMIAVQSLYAVVNILLKLVADDGMSLSVLIAYRFIFASAFIVPVALIFERKSLQNLTGQVLFQALLCGLFGGTLLQNLYVKSLALVSAMYATAMLNLIPAVTYILSVSLRLEKSNLGTLPGMVKFLGTLTGIGGAMILTFYKGRRISIWSTHIDLVQQHAAASPHGAPTGSRLWGCMLALGTSLSYSFWLIIQTKMSKKFPWHYSIAALTSATSSILSIIYALCTERDWTQWKLGWNLRLLAAVSSGVFASGVCYPMLAWCVRRKGPLFASAFSPFMLVIVTLAGSLVLDESLHIGSLTGSVLIVSGLYMLLWGQNNETWKGETEMVSSKGLVQCDSVHVADPPLACNQREHDKKIAASVPPYTPTLSLLPSFVSSSKTSRLLFSGVSGVKHDSDTDTGVMQLRHAFDRRDIRSFSGRGTESSKQRSTTLTILRKPEEGEKDGEESKFGVEGSKQRMERGSTAFCSRFHLLQVGLMLHPQSSPIFLLLPDVESRITEL</sequence>
<comment type="similarity">
    <text evidence="2">Belongs to the drug/metabolite transporter (DMT) superfamily. Plant drug/metabolite exporter (P-DME) (TC 2.A.7.4) family.</text>
</comment>
<evidence type="ECO:0000313" key="9">
    <source>
        <dbReference type="RefSeq" id="XP_027348408.1"/>
    </source>
</evidence>
<dbReference type="GO" id="GO:0016020">
    <property type="term" value="C:membrane"/>
    <property type="evidence" value="ECO:0007669"/>
    <property type="project" value="UniProtKB-SubCell"/>
</dbReference>
<dbReference type="KEGG" id="aprc:113859960"/>